<sequence>MVIASIVMEVGIVWLVRAAWIASILPMLIASIPSSKLTSFHQLVLGFAGRGKILHLSSQKWTVPQKYFAHFYVVGAAWTTLLLATTWMYACKTAPLSSEEFHLSDIASHLTGGSHVFSFHKSHMTPVEHRFKVWRAVFLLVLMEIQVLRRLIESFYVFKYSPSARLHILVAPLSLCVNVAPEVARFAASLMAEFIAKGKGHTSAPEFDILSALSPLMKLGWSQLIGGVIFLWGWLHQRCCHAILGSLRENPSQAKEYIIPHGDWFEIVSSPHYLAEIVLYLGLLIASGGTEITIWLLHGFVVGNLTLAAGETHRWYLRKFENYPANRNAIFPYFRIVSDGKSSSSIFRMEKEAILVEINDKDEEKPKPKQSKDLEFLSCMMQPATAESDPQYIGIRRILLHRKSESGAISRRYDWRCNGKGYVAYRNFISRPRKWENLRTPSLLSSPGNSGRWLPSPAPLSLQFEAESFSSSRDLRSANQVSSRRLSFSSSFSDGDHSFRRGGGGFEHAYSFVGMHCIFDQCKSSVTVLKFGHMSSDLLAYGASDGTLTVCSLSQEPSVLKQLTGHSKDVTDFDFSSNNQYIASSSLDKTIRVWELSRGVCIRVIYGVSAQFCIRFHPVNNNFLSAGNANKEVSVFNFSTGRTIKTLSFDGEVTAMDHDHTGQIIFCGDGQGTVYSVSMDSHTGSLSRSHRHRTNHKSPVTTVKYRSFSLLASGPVLLTCTQDGNLCFFSVALQIKGYLTLRCSLKLAPRIHRIQASFCPLLSLEKGEYIVAGSEDSNVYFYDLTKPKHTCVNKLQGHRFPVMCVAWNHGENLLASSDFYGVVIVWKRAKTSS</sequence>
<evidence type="ECO:0000256" key="9">
    <source>
        <dbReference type="SAM" id="Phobius"/>
    </source>
</evidence>
<comment type="caution">
    <text evidence="11">The sequence shown here is derived from an EMBL/GenBank/DDBJ whole genome shotgun (WGS) entry which is preliminary data.</text>
</comment>
<feature type="domain" description="3-oxo-5-alpha-steroid 4-dehydrogenase C-terminal" evidence="10">
    <location>
        <begin position="221"/>
        <end position="334"/>
    </location>
</feature>
<dbReference type="InterPro" id="IPR019775">
    <property type="entry name" value="WD40_repeat_CS"/>
</dbReference>
<protein>
    <recommendedName>
        <fullName evidence="10">3-oxo-5-alpha-steroid 4-dehydrogenase C-terminal domain-containing protein</fullName>
    </recommendedName>
</protein>
<evidence type="ECO:0000256" key="1">
    <source>
        <dbReference type="ARBA" id="ARBA00004127"/>
    </source>
</evidence>
<evidence type="ECO:0000256" key="4">
    <source>
        <dbReference type="ARBA" id="ARBA00022692"/>
    </source>
</evidence>
<dbReference type="SUPFAM" id="SSF50978">
    <property type="entry name" value="WD40 repeat-like"/>
    <property type="match status" value="1"/>
</dbReference>
<evidence type="ECO:0000256" key="8">
    <source>
        <dbReference type="PROSITE-ProRule" id="PRU00221"/>
    </source>
</evidence>
<comment type="pathway">
    <text evidence="2">Protein modification; protein glycosylation.</text>
</comment>
<dbReference type="Pfam" id="PF00400">
    <property type="entry name" value="WD40"/>
    <property type="match status" value="2"/>
</dbReference>
<keyword evidence="6 9" id="KW-1133">Transmembrane helix</keyword>
<accession>A0ABQ8CL53</accession>
<evidence type="ECO:0000259" key="10">
    <source>
        <dbReference type="Pfam" id="PF02544"/>
    </source>
</evidence>
<dbReference type="InterPro" id="IPR036322">
    <property type="entry name" value="WD40_repeat_dom_sf"/>
</dbReference>
<dbReference type="PROSITE" id="PS50082">
    <property type="entry name" value="WD_REPEATS_2"/>
    <property type="match status" value="2"/>
</dbReference>
<dbReference type="InterPro" id="IPR015943">
    <property type="entry name" value="WD40/YVTN_repeat-like_dom_sf"/>
</dbReference>
<evidence type="ECO:0000256" key="6">
    <source>
        <dbReference type="ARBA" id="ARBA00022989"/>
    </source>
</evidence>
<keyword evidence="7 9" id="KW-0472">Membrane</keyword>
<dbReference type="PANTHER" id="PTHR14624">
    <property type="entry name" value="DFG10 PROTEIN"/>
    <property type="match status" value="1"/>
</dbReference>
<evidence type="ECO:0000256" key="5">
    <source>
        <dbReference type="ARBA" id="ARBA00022737"/>
    </source>
</evidence>
<evidence type="ECO:0000313" key="12">
    <source>
        <dbReference type="Proteomes" id="UP000824890"/>
    </source>
</evidence>
<organism evidence="11 12">
    <name type="scientific">Brassica napus</name>
    <name type="common">Rape</name>
    <dbReference type="NCBI Taxonomy" id="3708"/>
    <lineage>
        <taxon>Eukaryota</taxon>
        <taxon>Viridiplantae</taxon>
        <taxon>Streptophyta</taxon>
        <taxon>Embryophyta</taxon>
        <taxon>Tracheophyta</taxon>
        <taxon>Spermatophyta</taxon>
        <taxon>Magnoliopsida</taxon>
        <taxon>eudicotyledons</taxon>
        <taxon>Gunneridae</taxon>
        <taxon>Pentapetalae</taxon>
        <taxon>rosids</taxon>
        <taxon>malvids</taxon>
        <taxon>Brassicales</taxon>
        <taxon>Brassicaceae</taxon>
        <taxon>Brassiceae</taxon>
        <taxon>Brassica</taxon>
    </lineage>
</organism>
<dbReference type="PROSITE" id="PS50294">
    <property type="entry name" value="WD_REPEATS_REGION"/>
    <property type="match status" value="2"/>
</dbReference>
<dbReference type="EMBL" id="JAGKQM010000007">
    <property type="protein sequence ID" value="KAH0917303.1"/>
    <property type="molecule type" value="Genomic_DNA"/>
</dbReference>
<name>A0ABQ8CL53_BRANA</name>
<evidence type="ECO:0000256" key="3">
    <source>
        <dbReference type="ARBA" id="ARBA00022574"/>
    </source>
</evidence>
<proteinExistence type="predicted"/>
<reference evidence="11 12" key="1">
    <citation type="submission" date="2021-05" db="EMBL/GenBank/DDBJ databases">
        <title>Genome Assembly of Synthetic Allotetraploid Brassica napus Reveals Homoeologous Exchanges between Subgenomes.</title>
        <authorList>
            <person name="Davis J.T."/>
        </authorList>
    </citation>
    <scope>NUCLEOTIDE SEQUENCE [LARGE SCALE GENOMIC DNA]</scope>
    <source>
        <strain evidence="12">cv. Da-Ae</strain>
        <tissue evidence="11">Seedling</tissue>
    </source>
</reference>
<dbReference type="Gene3D" id="2.130.10.10">
    <property type="entry name" value="YVTN repeat-like/Quinoprotein amine dehydrogenase"/>
    <property type="match status" value="3"/>
</dbReference>
<dbReference type="PROSITE" id="PS00678">
    <property type="entry name" value="WD_REPEATS_1"/>
    <property type="match status" value="1"/>
</dbReference>
<keyword evidence="5" id="KW-0677">Repeat</keyword>
<evidence type="ECO:0000256" key="2">
    <source>
        <dbReference type="ARBA" id="ARBA00004922"/>
    </source>
</evidence>
<keyword evidence="12" id="KW-1185">Reference proteome</keyword>
<feature type="repeat" description="WD" evidence="8">
    <location>
        <begin position="563"/>
        <end position="604"/>
    </location>
</feature>
<dbReference type="PROSITE" id="PS50244">
    <property type="entry name" value="S5A_REDUCTASE"/>
    <property type="match status" value="1"/>
</dbReference>
<feature type="transmembrane region" description="Helical" evidence="9">
    <location>
        <begin position="67"/>
        <end position="90"/>
    </location>
</feature>
<dbReference type="SMART" id="SM00320">
    <property type="entry name" value="WD40"/>
    <property type="match status" value="7"/>
</dbReference>
<gene>
    <name evidence="11" type="ORF">HID58_024963</name>
</gene>
<keyword evidence="4 9" id="KW-0812">Transmembrane</keyword>
<dbReference type="InterPro" id="IPR039698">
    <property type="entry name" value="Dfg10/SRD5A3"/>
</dbReference>
<feature type="repeat" description="WD" evidence="8">
    <location>
        <begin position="795"/>
        <end position="833"/>
    </location>
</feature>
<dbReference type="InterPro" id="IPR001680">
    <property type="entry name" value="WD40_rpt"/>
</dbReference>
<dbReference type="Pfam" id="PF02544">
    <property type="entry name" value="Steroid_dh"/>
    <property type="match status" value="1"/>
</dbReference>
<evidence type="ECO:0000313" key="11">
    <source>
        <dbReference type="EMBL" id="KAH0917303.1"/>
    </source>
</evidence>
<comment type="subcellular location">
    <subcellularLocation>
        <location evidence="1">Endomembrane system</location>
        <topology evidence="1">Multi-pass membrane protein</topology>
    </subcellularLocation>
</comment>
<evidence type="ECO:0000256" key="7">
    <source>
        <dbReference type="ARBA" id="ARBA00023136"/>
    </source>
</evidence>
<keyword evidence="3 8" id="KW-0853">WD repeat</keyword>
<dbReference type="Proteomes" id="UP000824890">
    <property type="component" value="Unassembled WGS sequence"/>
</dbReference>
<feature type="transmembrane region" description="Helical" evidence="9">
    <location>
        <begin position="12"/>
        <end position="32"/>
    </location>
</feature>
<dbReference type="InterPro" id="IPR001104">
    <property type="entry name" value="3-oxo-5_a-steroid_4-DH_C"/>
</dbReference>
<dbReference type="PANTHER" id="PTHR14624:SF0">
    <property type="entry name" value="POLYPRENOL REDUCTASE"/>
    <property type="match status" value="1"/>
</dbReference>